<keyword evidence="1" id="KW-0812">Transmembrane</keyword>
<feature type="transmembrane region" description="Helical" evidence="1">
    <location>
        <begin position="12"/>
        <end position="30"/>
    </location>
</feature>
<feature type="transmembrane region" description="Helical" evidence="1">
    <location>
        <begin position="72"/>
        <end position="89"/>
    </location>
</feature>
<dbReference type="Proteomes" id="UP000050535">
    <property type="component" value="Unassembled WGS sequence"/>
</dbReference>
<evidence type="ECO:0000313" key="4">
    <source>
        <dbReference type="Proteomes" id="UP000050535"/>
    </source>
</evidence>
<feature type="domain" description="VanZ-like" evidence="2">
    <location>
        <begin position="46"/>
        <end position="118"/>
    </location>
</feature>
<name>A0A0N8HZF3_9EURY</name>
<accession>A0A0N8HZF3</accession>
<dbReference type="PANTHER" id="PTHR28008">
    <property type="entry name" value="DOMAIN PROTEIN, PUTATIVE (AFU_ORTHOLOGUE AFUA_3G10980)-RELATED"/>
    <property type="match status" value="1"/>
</dbReference>
<dbReference type="AlphaFoldDB" id="A0A0N8HZF3"/>
<dbReference type="NCBIfam" id="NF037970">
    <property type="entry name" value="vanZ_1"/>
    <property type="match status" value="1"/>
</dbReference>
<dbReference type="RefSeq" id="WP_054582671.1">
    <property type="nucleotide sequence ID" value="NZ_LGUC01000001.1"/>
</dbReference>
<protein>
    <submittedName>
        <fullName evidence="3">Putative integral membrane protein</fullName>
    </submittedName>
</protein>
<sequence>MRQVRFPLLPRFVRAAGVVAVVAVIFYFSLLDSVAAPPTPSPWWDKQLHLAAYAALAAVAVYATAKWRGGDLARGVVVLVAVLLYGVGIELAQGQLAGRYFSFGDLFANVIGTAIGGLWLAVERYVQYRRIPKPA</sequence>
<evidence type="ECO:0000313" key="3">
    <source>
        <dbReference type="EMBL" id="KPN29347.1"/>
    </source>
</evidence>
<evidence type="ECO:0000259" key="2">
    <source>
        <dbReference type="Pfam" id="PF04892"/>
    </source>
</evidence>
<gene>
    <name evidence="3" type="ORF">SY89_00060</name>
</gene>
<feature type="transmembrane region" description="Helical" evidence="1">
    <location>
        <begin position="101"/>
        <end position="122"/>
    </location>
</feature>
<dbReference type="InterPro" id="IPR006976">
    <property type="entry name" value="VanZ-like"/>
</dbReference>
<organism evidence="3 4">
    <name type="scientific">Halolamina pelagica</name>
    <dbReference type="NCBI Taxonomy" id="699431"/>
    <lineage>
        <taxon>Archaea</taxon>
        <taxon>Methanobacteriati</taxon>
        <taxon>Methanobacteriota</taxon>
        <taxon>Stenosarchaea group</taxon>
        <taxon>Halobacteria</taxon>
        <taxon>Halobacteriales</taxon>
        <taxon>Haloferacaceae</taxon>
    </lineage>
</organism>
<keyword evidence="1" id="KW-0472">Membrane</keyword>
<keyword evidence="4" id="KW-1185">Reference proteome</keyword>
<dbReference type="Pfam" id="PF04892">
    <property type="entry name" value="VanZ"/>
    <property type="match status" value="1"/>
</dbReference>
<comment type="caution">
    <text evidence="3">The sequence shown here is derived from an EMBL/GenBank/DDBJ whole genome shotgun (WGS) entry which is preliminary data.</text>
</comment>
<reference evidence="4" key="1">
    <citation type="submission" date="2013-11" db="EMBL/GenBank/DDBJ databases">
        <authorList>
            <person name="Hoang H.T."/>
            <person name="Killian M.L."/>
            <person name="Madson D.M."/>
            <person name="Arruda P.H.E."/>
            <person name="Sun D."/>
            <person name="Schwartz K.J."/>
            <person name="Yoon K."/>
        </authorList>
    </citation>
    <scope>NUCLEOTIDE SEQUENCE [LARGE SCALE GENOMIC DNA]</scope>
    <source>
        <strain evidence="4">CDK2</strain>
    </source>
</reference>
<dbReference type="OrthoDB" id="214957at2157"/>
<keyword evidence="1" id="KW-1133">Transmembrane helix</keyword>
<feature type="transmembrane region" description="Helical" evidence="1">
    <location>
        <begin position="50"/>
        <end position="65"/>
    </location>
</feature>
<dbReference type="EMBL" id="LGUC01000001">
    <property type="protein sequence ID" value="KPN29347.1"/>
    <property type="molecule type" value="Genomic_DNA"/>
</dbReference>
<dbReference type="STRING" id="699431.SY89_00060"/>
<evidence type="ECO:0000256" key="1">
    <source>
        <dbReference type="SAM" id="Phobius"/>
    </source>
</evidence>
<proteinExistence type="predicted"/>
<dbReference type="PANTHER" id="PTHR28008:SF1">
    <property type="entry name" value="DOMAIN PROTEIN, PUTATIVE (AFU_ORTHOLOGUE AFUA_3G10980)-RELATED"/>
    <property type="match status" value="1"/>
</dbReference>